<dbReference type="AlphaFoldDB" id="A0A5C6J6T3"/>
<dbReference type="InterPro" id="IPR000182">
    <property type="entry name" value="GNAT_dom"/>
</dbReference>
<dbReference type="SUPFAM" id="SSF55729">
    <property type="entry name" value="Acyl-CoA N-acyltransferases (Nat)"/>
    <property type="match status" value="1"/>
</dbReference>
<sequence length="221" mass="24751">MKSARTEYLRPAAAEDVPALLDLRAEAEGWLRTKGTDQWSDPETGERAISKWRASIDEGRAWVVIGERGDVLATVSRGPVDRDFWTDADRPETALYLYKLIVAREASGRQLGTRLIDWMSRLAALEGRNWVRIDTWRTNTGLHAYYERLGFEHVRTEAPSQRRSGWLAQRRAGAIVLPDDLLPVGPCGGSHGDAMTLRDVPHQRVEADGKGSLTSEDETAR</sequence>
<organism evidence="4 5">
    <name type="scientific">Streptomyces misionensis</name>
    <dbReference type="NCBI Taxonomy" id="67331"/>
    <lineage>
        <taxon>Bacteria</taxon>
        <taxon>Bacillati</taxon>
        <taxon>Actinomycetota</taxon>
        <taxon>Actinomycetes</taxon>
        <taxon>Kitasatosporales</taxon>
        <taxon>Streptomycetaceae</taxon>
        <taxon>Streptomyces</taxon>
    </lineage>
</organism>
<evidence type="ECO:0000313" key="5">
    <source>
        <dbReference type="Proteomes" id="UP000320481"/>
    </source>
</evidence>
<gene>
    <name evidence="4" type="ORF">FRZ03_25230</name>
</gene>
<name>A0A5C6J6T3_9ACTN</name>
<dbReference type="PANTHER" id="PTHR43877:SF2">
    <property type="entry name" value="AMINOALKYLPHOSPHONATE N-ACETYLTRANSFERASE-RELATED"/>
    <property type="match status" value="1"/>
</dbReference>
<comment type="caution">
    <text evidence="4">The sequence shown here is derived from an EMBL/GenBank/DDBJ whole genome shotgun (WGS) entry which is preliminary data.</text>
</comment>
<dbReference type="InterPro" id="IPR016181">
    <property type="entry name" value="Acyl_CoA_acyltransferase"/>
</dbReference>
<dbReference type="Pfam" id="PF00583">
    <property type="entry name" value="Acetyltransf_1"/>
    <property type="match status" value="1"/>
</dbReference>
<accession>A0A5C6J6T3</accession>
<proteinExistence type="predicted"/>
<evidence type="ECO:0000256" key="1">
    <source>
        <dbReference type="ARBA" id="ARBA00022679"/>
    </source>
</evidence>
<keyword evidence="2" id="KW-0012">Acyltransferase</keyword>
<evidence type="ECO:0000259" key="3">
    <source>
        <dbReference type="PROSITE" id="PS51186"/>
    </source>
</evidence>
<evidence type="ECO:0000313" key="4">
    <source>
        <dbReference type="EMBL" id="TWV37179.1"/>
    </source>
</evidence>
<keyword evidence="5" id="KW-1185">Reference proteome</keyword>
<dbReference type="Proteomes" id="UP000320481">
    <property type="component" value="Unassembled WGS sequence"/>
</dbReference>
<dbReference type="Gene3D" id="3.40.630.30">
    <property type="match status" value="1"/>
</dbReference>
<protein>
    <submittedName>
        <fullName evidence="4">GNAT family N-acetyltransferase</fullName>
    </submittedName>
</protein>
<feature type="domain" description="N-acetyltransferase" evidence="3">
    <location>
        <begin position="7"/>
        <end position="173"/>
    </location>
</feature>
<dbReference type="GO" id="GO:0016747">
    <property type="term" value="F:acyltransferase activity, transferring groups other than amino-acyl groups"/>
    <property type="evidence" value="ECO:0007669"/>
    <property type="project" value="InterPro"/>
</dbReference>
<reference evidence="4" key="1">
    <citation type="journal article" date="2019" name="Microbiol. Resour. Announc.">
        <title>Draft Genomic Sequences of Streptomyces misionensis and Streptomyces albidoflavus, bacteria applied for phytopathogen biocontrol.</title>
        <authorList>
            <person name="Pylro V."/>
            <person name="Dias A."/>
            <person name="Andreote F."/>
            <person name="Varani A."/>
            <person name="Andreote C."/>
            <person name="Bernardo E."/>
            <person name="Martins T."/>
        </authorList>
    </citation>
    <scope>NUCLEOTIDE SEQUENCE [LARGE SCALE GENOMIC DNA]</scope>
    <source>
        <strain evidence="4">66</strain>
    </source>
</reference>
<dbReference type="PROSITE" id="PS51186">
    <property type="entry name" value="GNAT"/>
    <property type="match status" value="1"/>
</dbReference>
<keyword evidence="1 4" id="KW-0808">Transferase</keyword>
<dbReference type="PANTHER" id="PTHR43877">
    <property type="entry name" value="AMINOALKYLPHOSPHONATE N-ACETYLTRANSFERASE-RELATED-RELATED"/>
    <property type="match status" value="1"/>
</dbReference>
<evidence type="ECO:0000256" key="2">
    <source>
        <dbReference type="ARBA" id="ARBA00023315"/>
    </source>
</evidence>
<dbReference type="InterPro" id="IPR050832">
    <property type="entry name" value="Bact_Acetyltransf"/>
</dbReference>
<dbReference type="EMBL" id="VOGW01000148">
    <property type="protein sequence ID" value="TWV37179.1"/>
    <property type="molecule type" value="Genomic_DNA"/>
</dbReference>
<dbReference type="RefSeq" id="WP_146467423.1">
    <property type="nucleotide sequence ID" value="NZ_VOGW01000148.1"/>
</dbReference>